<evidence type="ECO:0000313" key="4">
    <source>
        <dbReference type="EMBL" id="XCD06965.1"/>
    </source>
</evidence>
<dbReference type="EMBL" id="PP511552">
    <property type="protein sequence ID" value="XCD05380.1"/>
    <property type="molecule type" value="Genomic_DNA"/>
</dbReference>
<accession>A0AAU8AWR2</accession>
<evidence type="ECO:0000313" key="1">
    <source>
        <dbReference type="EMBL" id="XCD04014.1"/>
    </source>
</evidence>
<evidence type="ECO:0000313" key="2">
    <source>
        <dbReference type="EMBL" id="XCD05380.1"/>
    </source>
</evidence>
<dbReference type="EMBL" id="PP511669">
    <property type="protein sequence ID" value="XCD06422.1"/>
    <property type="molecule type" value="Genomic_DNA"/>
</dbReference>
<reference evidence="1" key="1">
    <citation type="submission" date="2024-03" db="EMBL/GenBank/DDBJ databases">
        <title>Diverse circular DNA viruses in blood, oral, and fecal samples of captive lemurs.</title>
        <authorList>
            <person name="Paietta E.N."/>
            <person name="Kraberger S."/>
            <person name="Lund M.C."/>
            <person name="Custer J.M."/>
            <person name="Vargas K.M."/>
            <person name="Ehmke E.E."/>
            <person name="Yoder A.D."/>
            <person name="Varsani A."/>
        </authorList>
    </citation>
    <scope>NUCLEOTIDE SEQUENCE</scope>
    <source>
        <strain evidence="1">Duke_21_72</strain>
        <strain evidence="2">Duke_24FS_78</strain>
        <strain evidence="3">Duke_25FS_99</strain>
        <strain evidence="4">Duke_26_61</strain>
    </source>
</reference>
<dbReference type="EMBL" id="PP511412">
    <property type="protein sequence ID" value="XCD04014.1"/>
    <property type="molecule type" value="Genomic_DNA"/>
</dbReference>
<dbReference type="EMBL" id="PP511733">
    <property type="protein sequence ID" value="XCD06965.1"/>
    <property type="molecule type" value="Genomic_DNA"/>
</dbReference>
<sequence>MKKIYVLIGTMKVDERTETLKNGRMVHKPIVAFNETEMKEMTKQYEHICMKWLEITINGEMEEIVTREIYTWKDEKKRIRNSQSPKYTFKKIMEIKYGNLGYDD</sequence>
<proteinExistence type="predicted"/>
<organism evidence="1">
    <name type="scientific">Dulem virus 184</name>
    <dbReference type="NCBI Taxonomy" id="3145661"/>
    <lineage>
        <taxon>Viruses</taxon>
        <taxon>Monodnaviria</taxon>
        <taxon>Sangervirae</taxon>
        <taxon>Phixviricota</taxon>
        <taxon>Malgrandaviricetes</taxon>
        <taxon>Petitvirales</taxon>
        <taxon>Microviridae</taxon>
        <taxon>Microvirus</taxon>
    </lineage>
</organism>
<protein>
    <recommendedName>
        <fullName evidence="5">Phage protein</fullName>
    </recommendedName>
</protein>
<evidence type="ECO:0000313" key="3">
    <source>
        <dbReference type="EMBL" id="XCD06422.1"/>
    </source>
</evidence>
<name>A0AAU8AWR2_9VIRU</name>
<evidence type="ECO:0008006" key="5">
    <source>
        <dbReference type="Google" id="ProtNLM"/>
    </source>
</evidence>